<evidence type="ECO:0000256" key="4">
    <source>
        <dbReference type="ARBA" id="ARBA00023235"/>
    </source>
</evidence>
<feature type="active site" description="Nucleophile" evidence="5">
    <location>
        <position position="41"/>
    </location>
</feature>
<dbReference type="NCBIfam" id="TIGR00431">
    <property type="entry name" value="TruB"/>
    <property type="match status" value="1"/>
</dbReference>
<evidence type="ECO:0000259" key="6">
    <source>
        <dbReference type="Pfam" id="PF01509"/>
    </source>
</evidence>
<dbReference type="InterPro" id="IPR014780">
    <property type="entry name" value="tRNA_psdUridine_synth_TruB"/>
</dbReference>
<keyword evidence="3 5" id="KW-0819">tRNA processing</keyword>
<evidence type="ECO:0000256" key="3">
    <source>
        <dbReference type="ARBA" id="ARBA00022694"/>
    </source>
</evidence>
<gene>
    <name evidence="5" type="primary">truB</name>
    <name evidence="8" type="ORF">EG19_10285</name>
</gene>
<sequence length="306" mass="33064">MSGKAGLLLVDKPAGPTSHDVVQVARRGLKEKRIGHTGTLDPAATGLLVLCVGKATRLQGYLLAWEKAYQGEIRLGFATTTYDAEGEPLAEPKPVPELTPELLAELTRRFSGEQAQLPPPFSAKKKDGKKFYELAREGQEVPREPKLVTIFELTLEPAGQDRLRFSVVCSSGTYVRSLAHDIGEVLGCGGHLATLRRVRVGPWSVEQAVAAEELAKRPPEIPEGAFIELDNIALPFPTVTLNPVAVQHFSRGQEVVVRDVVGDFVPGKMVAVRDRAGKLVGIGQTALYLPRARSLTIAPRTVLAEG</sequence>
<dbReference type="Proteomes" id="UP000027284">
    <property type="component" value="Unassembled WGS sequence"/>
</dbReference>
<dbReference type="EMBL" id="JMFG01000006">
    <property type="protein sequence ID" value="KDA54545.1"/>
    <property type="molecule type" value="Genomic_DNA"/>
</dbReference>
<dbReference type="Gene3D" id="3.30.2350.10">
    <property type="entry name" value="Pseudouridine synthase"/>
    <property type="match status" value="1"/>
</dbReference>
<dbReference type="AlphaFoldDB" id="A0A062Y196"/>
<dbReference type="GO" id="GO:0031119">
    <property type="term" value="P:tRNA pseudouridine synthesis"/>
    <property type="evidence" value="ECO:0007669"/>
    <property type="project" value="UniProtKB-UniRule"/>
</dbReference>
<dbReference type="HAMAP" id="MF_01080">
    <property type="entry name" value="TruB_bact"/>
    <property type="match status" value="1"/>
</dbReference>
<dbReference type="InterPro" id="IPR002501">
    <property type="entry name" value="PsdUridine_synth_N"/>
</dbReference>
<evidence type="ECO:0000313" key="9">
    <source>
        <dbReference type="Proteomes" id="UP000027284"/>
    </source>
</evidence>
<dbReference type="InterPro" id="IPR032819">
    <property type="entry name" value="TruB_C"/>
</dbReference>
<dbReference type="STRING" id="1312852.EG19_10285"/>
<dbReference type="SUPFAM" id="SSF55120">
    <property type="entry name" value="Pseudouridine synthase"/>
    <property type="match status" value="1"/>
</dbReference>
<dbReference type="PROSITE" id="PS50890">
    <property type="entry name" value="PUA"/>
    <property type="match status" value="1"/>
</dbReference>
<dbReference type="Pfam" id="PF16198">
    <property type="entry name" value="TruB_C_2"/>
    <property type="match status" value="1"/>
</dbReference>
<dbReference type="PANTHER" id="PTHR13767">
    <property type="entry name" value="TRNA-PSEUDOURIDINE SYNTHASE"/>
    <property type="match status" value="1"/>
</dbReference>
<dbReference type="GO" id="GO:0160148">
    <property type="term" value="F:tRNA pseudouridine(55) synthase activity"/>
    <property type="evidence" value="ECO:0007669"/>
    <property type="project" value="UniProtKB-EC"/>
</dbReference>
<keyword evidence="9" id="KW-1185">Reference proteome</keyword>
<name>A0A062Y196_9BACT</name>
<feature type="domain" description="tRNA pseudouridylate synthase B C-terminal" evidence="7">
    <location>
        <begin position="176"/>
        <end position="216"/>
    </location>
</feature>
<proteinExistence type="inferred from homology"/>
<comment type="caution">
    <text evidence="8">The sequence shown here is derived from an EMBL/GenBank/DDBJ whole genome shotgun (WGS) entry which is preliminary data.</text>
</comment>
<reference evidence="8 9" key="1">
    <citation type="submission" date="2014-04" db="EMBL/GenBank/DDBJ databases">
        <title>The Genome Sequence of Thermoanaerobaculum aquaticum MP-01, The First Cultivated Group 23 Acidobacterium.</title>
        <authorList>
            <person name="Stamps B.W."/>
            <person name="Losey N.A."/>
            <person name="Lawson P.A."/>
            <person name="Stevenson B.S."/>
        </authorList>
    </citation>
    <scope>NUCLEOTIDE SEQUENCE [LARGE SCALE GENOMIC DNA]</scope>
    <source>
        <strain evidence="8 9">MP-01</strain>
    </source>
</reference>
<keyword evidence="4 5" id="KW-0413">Isomerase</keyword>
<accession>A0A062Y196</accession>
<dbReference type="InterPro" id="IPR020103">
    <property type="entry name" value="PsdUridine_synth_cat_dom_sf"/>
</dbReference>
<dbReference type="EC" id="5.4.99.25" evidence="5"/>
<evidence type="ECO:0000259" key="7">
    <source>
        <dbReference type="Pfam" id="PF16198"/>
    </source>
</evidence>
<dbReference type="OrthoDB" id="9802309at2"/>
<dbReference type="GO" id="GO:1990481">
    <property type="term" value="P:mRNA pseudouridine synthesis"/>
    <property type="evidence" value="ECO:0007669"/>
    <property type="project" value="TreeGrafter"/>
</dbReference>
<dbReference type="PANTHER" id="PTHR13767:SF2">
    <property type="entry name" value="PSEUDOURIDYLATE SYNTHASE TRUB1"/>
    <property type="match status" value="1"/>
</dbReference>
<evidence type="ECO:0000256" key="1">
    <source>
        <dbReference type="ARBA" id="ARBA00000385"/>
    </source>
</evidence>
<evidence type="ECO:0000313" key="8">
    <source>
        <dbReference type="EMBL" id="KDA54545.1"/>
    </source>
</evidence>
<evidence type="ECO:0000256" key="5">
    <source>
        <dbReference type="HAMAP-Rule" id="MF_01080"/>
    </source>
</evidence>
<comment type="function">
    <text evidence="5">Responsible for synthesis of pseudouridine from uracil-55 in the psi GC loop of transfer RNAs.</text>
</comment>
<comment type="catalytic activity">
    <reaction evidence="1 5">
        <text>uridine(55) in tRNA = pseudouridine(55) in tRNA</text>
        <dbReference type="Rhea" id="RHEA:42532"/>
        <dbReference type="Rhea" id="RHEA-COMP:10101"/>
        <dbReference type="Rhea" id="RHEA-COMP:10102"/>
        <dbReference type="ChEBI" id="CHEBI:65314"/>
        <dbReference type="ChEBI" id="CHEBI:65315"/>
        <dbReference type="EC" id="5.4.99.25"/>
    </reaction>
</comment>
<evidence type="ECO:0000256" key="2">
    <source>
        <dbReference type="ARBA" id="ARBA00005642"/>
    </source>
</evidence>
<dbReference type="Pfam" id="PF01509">
    <property type="entry name" value="TruB_N"/>
    <property type="match status" value="1"/>
</dbReference>
<comment type="similarity">
    <text evidence="2 5">Belongs to the pseudouridine synthase TruB family. Type 1 subfamily.</text>
</comment>
<protein>
    <recommendedName>
        <fullName evidence="5">tRNA pseudouridine synthase B</fullName>
        <ecNumber evidence="5">5.4.99.25</ecNumber>
    </recommendedName>
    <alternativeName>
        <fullName evidence="5">tRNA pseudouridine(55) synthase</fullName>
        <shortName evidence="5">Psi55 synthase</shortName>
    </alternativeName>
    <alternativeName>
        <fullName evidence="5">tRNA pseudouridylate synthase</fullName>
    </alternativeName>
    <alternativeName>
        <fullName evidence="5">tRNA-uridine isomerase</fullName>
    </alternativeName>
</protein>
<feature type="domain" description="Pseudouridine synthase II N-terminal" evidence="6">
    <location>
        <begin position="26"/>
        <end position="175"/>
    </location>
</feature>
<dbReference type="CDD" id="cd02573">
    <property type="entry name" value="PseudoU_synth_EcTruB"/>
    <property type="match status" value="1"/>
</dbReference>
<organism evidence="8 9">
    <name type="scientific">Thermoanaerobaculum aquaticum</name>
    <dbReference type="NCBI Taxonomy" id="1312852"/>
    <lineage>
        <taxon>Bacteria</taxon>
        <taxon>Pseudomonadati</taxon>
        <taxon>Acidobacteriota</taxon>
        <taxon>Thermoanaerobaculia</taxon>
        <taxon>Thermoanaerobaculales</taxon>
        <taxon>Thermoanaerobaculaceae</taxon>
        <taxon>Thermoanaerobaculum</taxon>
    </lineage>
</organism>
<dbReference type="GO" id="GO:0003723">
    <property type="term" value="F:RNA binding"/>
    <property type="evidence" value="ECO:0007669"/>
    <property type="project" value="InterPro"/>
</dbReference>
<dbReference type="RefSeq" id="WP_053334785.1">
    <property type="nucleotide sequence ID" value="NZ_JMFG01000006.1"/>
</dbReference>